<dbReference type="EMBL" id="FQNC01000074">
    <property type="protein sequence ID" value="SGZ10884.1"/>
    <property type="molecule type" value="Genomic_DNA"/>
</dbReference>
<keyword evidence="4" id="KW-1185">Reference proteome</keyword>
<feature type="compositionally biased region" description="Acidic residues" evidence="1">
    <location>
        <begin position="142"/>
        <end position="151"/>
    </location>
</feature>
<dbReference type="AlphaFoldDB" id="A0A2X0ML17"/>
<protein>
    <submittedName>
        <fullName evidence="2">BQ5605_C101g13141 protein</fullName>
    </submittedName>
    <submittedName>
        <fullName evidence="3">BQ5605_C118g13270 protein</fullName>
    </submittedName>
</protein>
<organism evidence="2 4">
    <name type="scientific">Microbotryum silenes-dioicae</name>
    <dbReference type="NCBI Taxonomy" id="796604"/>
    <lineage>
        <taxon>Eukaryota</taxon>
        <taxon>Fungi</taxon>
        <taxon>Dikarya</taxon>
        <taxon>Basidiomycota</taxon>
        <taxon>Pucciniomycotina</taxon>
        <taxon>Microbotryomycetes</taxon>
        <taxon>Microbotryales</taxon>
        <taxon>Microbotryaceae</taxon>
        <taxon>Microbotryum</taxon>
    </lineage>
</organism>
<dbReference type="Proteomes" id="UP000249464">
    <property type="component" value="Unassembled WGS sequence"/>
</dbReference>
<accession>A0A2X0ML17</accession>
<evidence type="ECO:0000256" key="1">
    <source>
        <dbReference type="SAM" id="MobiDB-lite"/>
    </source>
</evidence>
<sequence>MSESRFYLYPYPSPPSPFTFTSTSNRLHLHSTPCLHLYISSFSFRPSHLHLRRTLLSCCSSLILVPTVNLAFDPPNSSCSCHPPSPPPRGFGITRGIPCGHSSVQDSMTGIIDDQQLCPPKLLQLTTRRDRSDLSQKCSQVESDDDHDSVQ</sequence>
<proteinExistence type="predicted"/>
<evidence type="ECO:0000313" key="3">
    <source>
        <dbReference type="EMBL" id="SGZ30331.1"/>
    </source>
</evidence>
<evidence type="ECO:0000313" key="2">
    <source>
        <dbReference type="EMBL" id="SGZ10884.1"/>
    </source>
</evidence>
<dbReference type="EMBL" id="FQNC01000108">
    <property type="protein sequence ID" value="SGZ30331.1"/>
    <property type="molecule type" value="Genomic_DNA"/>
</dbReference>
<reference evidence="2 4" key="1">
    <citation type="submission" date="2016-11" db="EMBL/GenBank/DDBJ databases">
        <authorList>
            <person name="Jaros S."/>
            <person name="Januszkiewicz K."/>
            <person name="Wedrychowicz H."/>
        </authorList>
    </citation>
    <scope>NUCLEOTIDE SEQUENCE [LARGE SCALE GENOMIC DNA]</scope>
</reference>
<feature type="region of interest" description="Disordered" evidence="1">
    <location>
        <begin position="129"/>
        <end position="151"/>
    </location>
</feature>
<gene>
    <name evidence="2" type="primary">BQ5605_C101g13141</name>
    <name evidence="3" type="synonym">BQ5605_C118g13270</name>
    <name evidence="2" type="ORF">BQ5605_C101G13141</name>
    <name evidence="3" type="ORF">BQ5605_C118G13270</name>
</gene>
<evidence type="ECO:0000313" key="4">
    <source>
        <dbReference type="Proteomes" id="UP000249464"/>
    </source>
</evidence>
<name>A0A2X0ML17_9BASI</name>